<name>A0ABU0UAD8_9SPHI</name>
<reference evidence="1 2" key="1">
    <citation type="submission" date="2023-07" db="EMBL/GenBank/DDBJ databases">
        <title>Functional and genomic diversity of the sorghum phyllosphere microbiome.</title>
        <authorList>
            <person name="Shade A."/>
        </authorList>
    </citation>
    <scope>NUCLEOTIDE SEQUENCE [LARGE SCALE GENOMIC DNA]</scope>
    <source>
        <strain evidence="1 2">SORGH_AS_0892</strain>
    </source>
</reference>
<dbReference type="RefSeq" id="WP_307187262.1">
    <property type="nucleotide sequence ID" value="NZ_JAUTBA010000001.1"/>
</dbReference>
<comment type="caution">
    <text evidence="1">The sequence shown here is derived from an EMBL/GenBank/DDBJ whole genome shotgun (WGS) entry which is preliminary data.</text>
</comment>
<sequence length="384" mass="45029">MIRSLNQLEDAILAYGILQDSPNGNYIPSDEAIVIACDALIRDSEQLYISHAKSRMAKESFRRYYTKFRLLFDKLYLYKAQQPDDTIKKLHESISQSIERFKEHMNPSEELPIYDQQLLKSNSLTKLAQLSAHLQAKQLDEKYLLEIQYGLNSLFDEHKPPKLLYYHVEWLATFLSALESLAHDKRVKHYAKRFIELLIRYNFNYLGLCNRWHEQLEAQIDTLPRSEKLSILLLMEKEITHYHPLPMLYYDIEQPHLKTMMNEYIWAELDYLEKMSKLASVNNDSRPEIPASSNGIHTTLTGEGLTCLFHYCSKVGLFKNKHKSDAAIGVAQHTVTDRGNRITANQLAKFNKFEHILSLYMIEDKLKEMLHCIKNDIEEVERRK</sequence>
<dbReference type="Proteomes" id="UP001244640">
    <property type="component" value="Unassembled WGS sequence"/>
</dbReference>
<accession>A0ABU0UAD8</accession>
<organism evidence="1 2">
    <name type="scientific">Sphingobacterium zeae</name>
    <dbReference type="NCBI Taxonomy" id="1776859"/>
    <lineage>
        <taxon>Bacteria</taxon>
        <taxon>Pseudomonadati</taxon>
        <taxon>Bacteroidota</taxon>
        <taxon>Sphingobacteriia</taxon>
        <taxon>Sphingobacteriales</taxon>
        <taxon>Sphingobacteriaceae</taxon>
        <taxon>Sphingobacterium</taxon>
    </lineage>
</organism>
<dbReference type="EMBL" id="JAUTBA010000001">
    <property type="protein sequence ID" value="MDQ1151835.1"/>
    <property type="molecule type" value="Genomic_DNA"/>
</dbReference>
<proteinExistence type="predicted"/>
<evidence type="ECO:0000313" key="1">
    <source>
        <dbReference type="EMBL" id="MDQ1151835.1"/>
    </source>
</evidence>
<gene>
    <name evidence="1" type="ORF">QE382_003819</name>
</gene>
<evidence type="ECO:0000313" key="2">
    <source>
        <dbReference type="Proteomes" id="UP001244640"/>
    </source>
</evidence>
<protein>
    <submittedName>
        <fullName evidence="1">Uncharacterized protein</fullName>
    </submittedName>
</protein>
<keyword evidence="2" id="KW-1185">Reference proteome</keyword>